<dbReference type="InterPro" id="IPR017795">
    <property type="entry name" value="ABBA_NscD-like"/>
</dbReference>
<accession>A0A5N6V544</accession>
<dbReference type="PANTHER" id="PTHR40627:SF3">
    <property type="entry name" value="PRENYLTRANSFERASE ASQH2-RELATED"/>
    <property type="match status" value="1"/>
</dbReference>
<dbReference type="GO" id="GO:0016765">
    <property type="term" value="F:transferase activity, transferring alkyl or aryl (other than methyl) groups"/>
    <property type="evidence" value="ECO:0007669"/>
    <property type="project" value="InterPro"/>
</dbReference>
<dbReference type="InterPro" id="IPR033964">
    <property type="entry name" value="ABBA"/>
</dbReference>
<dbReference type="CDD" id="cd13929">
    <property type="entry name" value="PT-DMATS_CymD"/>
    <property type="match status" value="1"/>
</dbReference>
<dbReference type="Pfam" id="PF11991">
    <property type="entry name" value="Trp_DMAT"/>
    <property type="match status" value="2"/>
</dbReference>
<comment type="similarity">
    <text evidence="1">Belongs to the tryptophan dimethylallyltransferase family.</text>
</comment>
<evidence type="ECO:0000256" key="1">
    <source>
        <dbReference type="ARBA" id="ARBA00010209"/>
    </source>
</evidence>
<dbReference type="OrthoDB" id="3354387at2759"/>
<keyword evidence="4" id="KW-1185">Reference proteome</keyword>
<protein>
    <submittedName>
        <fullName evidence="3">Tryptophan dimethylallyltransferase-domain-containing protein</fullName>
    </submittedName>
</protein>
<evidence type="ECO:0000313" key="4">
    <source>
        <dbReference type="Proteomes" id="UP000326950"/>
    </source>
</evidence>
<evidence type="ECO:0000256" key="2">
    <source>
        <dbReference type="ARBA" id="ARBA00022679"/>
    </source>
</evidence>
<name>A0A5N6V544_ASPTM</name>
<organism evidence="3 4">
    <name type="scientific">Aspergillus tamarii</name>
    <dbReference type="NCBI Taxonomy" id="41984"/>
    <lineage>
        <taxon>Eukaryota</taxon>
        <taxon>Fungi</taxon>
        <taxon>Dikarya</taxon>
        <taxon>Ascomycota</taxon>
        <taxon>Pezizomycotina</taxon>
        <taxon>Eurotiomycetes</taxon>
        <taxon>Eurotiomycetidae</taxon>
        <taxon>Eurotiales</taxon>
        <taxon>Aspergillaceae</taxon>
        <taxon>Aspergillus</taxon>
        <taxon>Aspergillus subgen. Circumdati</taxon>
    </lineage>
</organism>
<dbReference type="SFLD" id="SFLDS00036">
    <property type="entry name" value="Aromatic_Prenyltransferase"/>
    <property type="match status" value="1"/>
</dbReference>
<keyword evidence="2 3" id="KW-0808">Transferase</keyword>
<dbReference type="AlphaFoldDB" id="A0A5N6V544"/>
<proteinExistence type="inferred from homology"/>
<dbReference type="GO" id="GO:0009820">
    <property type="term" value="P:alkaloid metabolic process"/>
    <property type="evidence" value="ECO:0007669"/>
    <property type="project" value="InterPro"/>
</dbReference>
<dbReference type="PANTHER" id="PTHR40627">
    <property type="entry name" value="INDOLE PRENYLTRANSFERASE TDIB-RELATED"/>
    <property type="match status" value="1"/>
</dbReference>
<dbReference type="EMBL" id="ML738597">
    <property type="protein sequence ID" value="KAE8165933.1"/>
    <property type="molecule type" value="Genomic_DNA"/>
</dbReference>
<reference evidence="3 4" key="1">
    <citation type="submission" date="2019-04" db="EMBL/GenBank/DDBJ databases">
        <title>Friends and foes A comparative genomics study of 23 Aspergillus species from section Flavi.</title>
        <authorList>
            <consortium name="DOE Joint Genome Institute"/>
            <person name="Kjaerbolling I."/>
            <person name="Vesth T."/>
            <person name="Frisvad J.C."/>
            <person name="Nybo J.L."/>
            <person name="Theobald S."/>
            <person name="Kildgaard S."/>
            <person name="Isbrandt T."/>
            <person name="Kuo A."/>
            <person name="Sato A."/>
            <person name="Lyhne E.K."/>
            <person name="Kogle M.E."/>
            <person name="Wiebenga A."/>
            <person name="Kun R.S."/>
            <person name="Lubbers R.J."/>
            <person name="Makela M.R."/>
            <person name="Barry K."/>
            <person name="Chovatia M."/>
            <person name="Clum A."/>
            <person name="Daum C."/>
            <person name="Haridas S."/>
            <person name="He G."/>
            <person name="LaButti K."/>
            <person name="Lipzen A."/>
            <person name="Mondo S."/>
            <person name="Riley R."/>
            <person name="Salamov A."/>
            <person name="Simmons B.A."/>
            <person name="Magnuson J.K."/>
            <person name="Henrissat B."/>
            <person name="Mortensen U.H."/>
            <person name="Larsen T.O."/>
            <person name="Devries R.P."/>
            <person name="Grigoriev I.V."/>
            <person name="Machida M."/>
            <person name="Baker S.E."/>
            <person name="Andersen M.R."/>
        </authorList>
    </citation>
    <scope>NUCLEOTIDE SEQUENCE [LARGE SCALE GENOMIC DNA]</scope>
    <source>
        <strain evidence="3 4">CBS 117626</strain>
    </source>
</reference>
<dbReference type="Proteomes" id="UP000326950">
    <property type="component" value="Unassembled WGS sequence"/>
</dbReference>
<dbReference type="NCBIfam" id="TIGR03429">
    <property type="entry name" value="arom_pren_DMATS"/>
    <property type="match status" value="1"/>
</dbReference>
<gene>
    <name evidence="3" type="ORF">BDV40DRAFT_308409</name>
</gene>
<sequence>MPKSMESPWHILNRSWWEKIGPIIAAHLEGVNYSAGAQYKHLLMLHSATLPRSCFRLAVEPVGPDAGTEPDPINEHVARQLLEDLSQIQSGIDFTLFNHLDNIVALSNHEARHHWDRIKQFPSKFQKLIALDLREISLTAKPYLVPLIKSIATGVDPLRIMIESIKSFSFWQESPLTFGLSKIDDFIAETKHCLLDPKSFLAIDSKEPGQSRVKIYAGTNVTTLTEVYDFWTLGGRLQNEDVEKGFAIVQKIWKAIFSMPLPNRMAREYLTFTWNWELSPTNPKPAPKAYFLISEDHDKLVTEALISLFEELCWSDHIATHRRIQELAYPTYDFETCTQVYTWIAVASSKRQGPTLQYTVILLHSVYRERGETF</sequence>
<evidence type="ECO:0000313" key="3">
    <source>
        <dbReference type="EMBL" id="KAE8165933.1"/>
    </source>
</evidence>